<keyword evidence="3" id="KW-1185">Reference proteome</keyword>
<evidence type="ECO:0000313" key="3">
    <source>
        <dbReference type="Proteomes" id="UP000325081"/>
    </source>
</evidence>
<gene>
    <name evidence="2" type="ORF">STAS_04823</name>
</gene>
<protein>
    <submittedName>
        <fullName evidence="2">Oxygen-regulated protein 1</fullName>
    </submittedName>
</protein>
<organism evidence="2 3">
    <name type="scientific">Striga asiatica</name>
    <name type="common">Asiatic witchweed</name>
    <name type="synonym">Buchnera asiatica</name>
    <dbReference type="NCBI Taxonomy" id="4170"/>
    <lineage>
        <taxon>Eukaryota</taxon>
        <taxon>Viridiplantae</taxon>
        <taxon>Streptophyta</taxon>
        <taxon>Embryophyta</taxon>
        <taxon>Tracheophyta</taxon>
        <taxon>Spermatophyta</taxon>
        <taxon>Magnoliopsida</taxon>
        <taxon>eudicotyledons</taxon>
        <taxon>Gunneridae</taxon>
        <taxon>Pentapetalae</taxon>
        <taxon>asterids</taxon>
        <taxon>lamiids</taxon>
        <taxon>Lamiales</taxon>
        <taxon>Orobanchaceae</taxon>
        <taxon>Buchnereae</taxon>
        <taxon>Striga</taxon>
    </lineage>
</organism>
<evidence type="ECO:0000256" key="1">
    <source>
        <dbReference type="SAM" id="MobiDB-lite"/>
    </source>
</evidence>
<name>A0A5A7P8E4_STRAF</name>
<accession>A0A5A7P8E4</accession>
<comment type="caution">
    <text evidence="2">The sequence shown here is derived from an EMBL/GenBank/DDBJ whole genome shotgun (WGS) entry which is preliminary data.</text>
</comment>
<feature type="compositionally biased region" description="Basic residues" evidence="1">
    <location>
        <begin position="167"/>
        <end position="178"/>
    </location>
</feature>
<reference evidence="3" key="1">
    <citation type="journal article" date="2019" name="Curr. Biol.">
        <title>Genome Sequence of Striga asiatica Provides Insight into the Evolution of Plant Parasitism.</title>
        <authorList>
            <person name="Yoshida S."/>
            <person name="Kim S."/>
            <person name="Wafula E.K."/>
            <person name="Tanskanen J."/>
            <person name="Kim Y.M."/>
            <person name="Honaas L."/>
            <person name="Yang Z."/>
            <person name="Spallek T."/>
            <person name="Conn C.E."/>
            <person name="Ichihashi Y."/>
            <person name="Cheong K."/>
            <person name="Cui S."/>
            <person name="Der J.P."/>
            <person name="Gundlach H."/>
            <person name="Jiao Y."/>
            <person name="Hori C."/>
            <person name="Ishida J.K."/>
            <person name="Kasahara H."/>
            <person name="Kiba T."/>
            <person name="Kim M.S."/>
            <person name="Koo N."/>
            <person name="Laohavisit A."/>
            <person name="Lee Y.H."/>
            <person name="Lumba S."/>
            <person name="McCourt P."/>
            <person name="Mortimer J.C."/>
            <person name="Mutuku J.M."/>
            <person name="Nomura T."/>
            <person name="Sasaki-Sekimoto Y."/>
            <person name="Seto Y."/>
            <person name="Wang Y."/>
            <person name="Wakatake T."/>
            <person name="Sakakibara H."/>
            <person name="Demura T."/>
            <person name="Yamaguchi S."/>
            <person name="Yoneyama K."/>
            <person name="Manabe R.I."/>
            <person name="Nelson D.C."/>
            <person name="Schulman A.H."/>
            <person name="Timko M.P."/>
            <person name="dePamphilis C.W."/>
            <person name="Choi D."/>
            <person name="Shirasu K."/>
        </authorList>
    </citation>
    <scope>NUCLEOTIDE SEQUENCE [LARGE SCALE GENOMIC DNA]</scope>
    <source>
        <strain evidence="3">cv. UVA1</strain>
    </source>
</reference>
<proteinExistence type="predicted"/>
<sequence length="178" mass="19707">MRRTAAPPWNHRHLPEPPQFSATRHAHHHHVRPRPGLVSAADLASVAFSLIYNCFIYRSAFTPTSPHSDLPGKPFPLLVRVLFAGGFSLLLFTIHGESYDCGLVEERGSGDGHALICTHSRRTPLVAAADGRRRRRPPAMFLMSMKDANESPNGAVDDVGISSIPKPAKKMARYRPER</sequence>
<dbReference type="AlphaFoldDB" id="A0A5A7P8E4"/>
<dbReference type="Proteomes" id="UP000325081">
    <property type="component" value="Unassembled WGS sequence"/>
</dbReference>
<feature type="region of interest" description="Disordered" evidence="1">
    <location>
        <begin position="148"/>
        <end position="178"/>
    </location>
</feature>
<feature type="region of interest" description="Disordered" evidence="1">
    <location>
        <begin position="1"/>
        <end position="28"/>
    </location>
</feature>
<evidence type="ECO:0000313" key="2">
    <source>
        <dbReference type="EMBL" id="GER28992.1"/>
    </source>
</evidence>
<dbReference type="EMBL" id="BKCP01003335">
    <property type="protein sequence ID" value="GER28992.1"/>
    <property type="molecule type" value="Genomic_DNA"/>
</dbReference>